<dbReference type="AlphaFoldDB" id="A0A2G5BEN2"/>
<evidence type="ECO:0000313" key="1">
    <source>
        <dbReference type="EMBL" id="PIA17453.1"/>
    </source>
</evidence>
<dbReference type="OrthoDB" id="5540442at2759"/>
<name>A0A2G5BEN2_COERN</name>
<keyword evidence="2" id="KW-1185">Reference proteome</keyword>
<organism evidence="1 2">
    <name type="scientific">Coemansia reversa (strain ATCC 12441 / NRRL 1564)</name>
    <dbReference type="NCBI Taxonomy" id="763665"/>
    <lineage>
        <taxon>Eukaryota</taxon>
        <taxon>Fungi</taxon>
        <taxon>Fungi incertae sedis</taxon>
        <taxon>Zoopagomycota</taxon>
        <taxon>Kickxellomycotina</taxon>
        <taxon>Kickxellomycetes</taxon>
        <taxon>Kickxellales</taxon>
        <taxon>Kickxellaceae</taxon>
        <taxon>Coemansia</taxon>
    </lineage>
</organism>
<gene>
    <name evidence="1" type="ORF">COEREDRAFT_86079</name>
</gene>
<protein>
    <submittedName>
        <fullName evidence="1">Uncharacterized protein</fullName>
    </submittedName>
</protein>
<dbReference type="InterPro" id="IPR011990">
    <property type="entry name" value="TPR-like_helical_dom_sf"/>
</dbReference>
<accession>A0A2G5BEN2</accession>
<dbReference type="EMBL" id="KZ303494">
    <property type="protein sequence ID" value="PIA17453.1"/>
    <property type="molecule type" value="Genomic_DNA"/>
</dbReference>
<reference evidence="1 2" key="1">
    <citation type="journal article" date="2015" name="Genome Biol. Evol.">
        <title>Phylogenomic analyses indicate that early fungi evolved digesting cell walls of algal ancestors of land plants.</title>
        <authorList>
            <person name="Chang Y."/>
            <person name="Wang S."/>
            <person name="Sekimoto S."/>
            <person name="Aerts A.L."/>
            <person name="Choi C."/>
            <person name="Clum A."/>
            <person name="LaButti K.M."/>
            <person name="Lindquist E.A."/>
            <person name="Yee Ngan C."/>
            <person name="Ohm R.A."/>
            <person name="Salamov A.A."/>
            <person name="Grigoriev I.V."/>
            <person name="Spatafora J.W."/>
            <person name="Berbee M.L."/>
        </authorList>
    </citation>
    <scope>NUCLEOTIDE SEQUENCE [LARGE SCALE GENOMIC DNA]</scope>
    <source>
        <strain evidence="1 2">NRRL 1564</strain>
    </source>
</reference>
<proteinExistence type="predicted"/>
<sequence>MSTATSQQQKRLGDLWWGKALSAAEARRLVAEYYRLTGAAMENSATTSTEAMTMRRAMPSSVMHRLGIIGGSGARERRQQQGLRVQVLAALADLRHLVAACAATGDKQGRVYEQLERLNQLYVASMDGKALTLQLQSAGSVILDTRRLGDDATIHVMAWGTARRRTVAVANEATSPVFERTLYSRRGGDGGVVVDPRKANWVDFLVADVAEAEAHELFRLVARSRVPAPAQPRYRAAVEEALVLAFNRRGYTLEPLESMRVCAHVLRGLDPAGDDGAASVVSLLPLWRHAGRWCCDELSADTSADDVALCELRFKRWNDVASTAIAWLARAGNMDAAWGLVHEWHSVWTQTMRALCLEPRRGFAVGIDAFAFPYWRSKCRGRLRLHELTLSAPAILALLAHLARVGYARSAAELLGLATSEFGVPPTVSVFNVVLRAVACARGVPEPLLPLAALPLANARALHVYRAPLAAAPPLDHALALLRGMARWRLHPDAKTLDALVLLCCRVRDLHLLRAVLLMFSARWCIAPSPHCWQVLDEHGLAADAQHWLAQQVS</sequence>
<evidence type="ECO:0000313" key="2">
    <source>
        <dbReference type="Proteomes" id="UP000242474"/>
    </source>
</evidence>
<dbReference type="Proteomes" id="UP000242474">
    <property type="component" value="Unassembled WGS sequence"/>
</dbReference>
<dbReference type="Gene3D" id="1.25.40.10">
    <property type="entry name" value="Tetratricopeptide repeat domain"/>
    <property type="match status" value="1"/>
</dbReference>